<dbReference type="GO" id="GO:0016491">
    <property type="term" value="F:oxidoreductase activity"/>
    <property type="evidence" value="ECO:0007669"/>
    <property type="project" value="UniProtKB-KW"/>
</dbReference>
<dbReference type="SUPFAM" id="SSF50692">
    <property type="entry name" value="ADC-like"/>
    <property type="match status" value="1"/>
</dbReference>
<keyword evidence="12" id="KW-1185">Reference proteome</keyword>
<dbReference type="Gene3D" id="2.40.40.20">
    <property type="match status" value="1"/>
</dbReference>
<dbReference type="PANTHER" id="PTHR43598:SF5">
    <property type="entry name" value="DMSO REDUCTASE CHAIN A"/>
    <property type="match status" value="1"/>
</dbReference>
<evidence type="ECO:0000256" key="7">
    <source>
        <dbReference type="ARBA" id="ARBA00023004"/>
    </source>
</evidence>
<dbReference type="AlphaFoldDB" id="A0A498C551"/>
<comment type="subcellular location">
    <subcellularLocation>
        <location evidence="2">Cell envelope</location>
    </subcellularLocation>
</comment>
<dbReference type="Pfam" id="PF00384">
    <property type="entry name" value="Molybdopterin"/>
    <property type="match status" value="1"/>
</dbReference>
<dbReference type="InterPro" id="IPR006963">
    <property type="entry name" value="Mopterin_OxRdtase_4Fe-4S_dom"/>
</dbReference>
<dbReference type="CDD" id="cd02783">
    <property type="entry name" value="MopB_CT_2"/>
    <property type="match status" value="1"/>
</dbReference>
<dbReference type="GO" id="GO:0043546">
    <property type="term" value="F:molybdopterin cofactor binding"/>
    <property type="evidence" value="ECO:0007669"/>
    <property type="project" value="InterPro"/>
</dbReference>
<reference evidence="11 12" key="1">
    <citation type="submission" date="2018-10" db="EMBL/GenBank/DDBJ databases">
        <title>Genomic Encyclopedia of Type Strains, Phase IV (KMG-IV): sequencing the most valuable type-strain genomes for metagenomic binning, comparative biology and taxonomic classification.</title>
        <authorList>
            <person name="Goeker M."/>
        </authorList>
    </citation>
    <scope>NUCLEOTIDE SEQUENCE [LARGE SCALE GENOMIC DNA]</scope>
    <source>
        <strain evidence="11 12">DSM 12769</strain>
    </source>
</reference>
<gene>
    <name evidence="11" type="ORF">DFR31_0835</name>
</gene>
<dbReference type="Proteomes" id="UP000275461">
    <property type="component" value="Unassembled WGS sequence"/>
</dbReference>
<evidence type="ECO:0000256" key="1">
    <source>
        <dbReference type="ARBA" id="ARBA00001966"/>
    </source>
</evidence>
<dbReference type="SMART" id="SM00926">
    <property type="entry name" value="Molybdop_Fe4S4"/>
    <property type="match status" value="1"/>
</dbReference>
<comment type="similarity">
    <text evidence="3">Belongs to the prokaryotic molybdopterin-containing oxidoreductase family.</text>
</comment>
<feature type="region of interest" description="Disordered" evidence="9">
    <location>
        <begin position="941"/>
        <end position="961"/>
    </location>
</feature>
<dbReference type="InterPro" id="IPR006656">
    <property type="entry name" value="Mopterin_OxRdtase"/>
</dbReference>
<proteinExistence type="inferred from homology"/>
<feature type="compositionally biased region" description="Pro residues" evidence="9">
    <location>
        <begin position="451"/>
        <end position="462"/>
    </location>
</feature>
<organism evidence="11 12">
    <name type="scientific">Alkalispirillum mobile</name>
    <dbReference type="NCBI Taxonomy" id="85925"/>
    <lineage>
        <taxon>Bacteria</taxon>
        <taxon>Pseudomonadati</taxon>
        <taxon>Pseudomonadota</taxon>
        <taxon>Gammaproteobacteria</taxon>
        <taxon>Chromatiales</taxon>
        <taxon>Ectothiorhodospiraceae</taxon>
        <taxon>Alkalispirillum</taxon>
    </lineage>
</organism>
<comment type="caution">
    <text evidence="11">The sequence shown here is derived from an EMBL/GenBank/DDBJ whole genome shotgun (WGS) entry which is preliminary data.</text>
</comment>
<dbReference type="Pfam" id="PF01568">
    <property type="entry name" value="Molydop_binding"/>
    <property type="match status" value="1"/>
</dbReference>
<dbReference type="InterPro" id="IPR009010">
    <property type="entry name" value="Asp_de-COase-like_dom_sf"/>
</dbReference>
<keyword evidence="5" id="KW-0479">Metal-binding</keyword>
<protein>
    <submittedName>
        <fullName evidence="11">Molybdopterin dinucleotide binding protein</fullName>
    </submittedName>
</protein>
<evidence type="ECO:0000256" key="6">
    <source>
        <dbReference type="ARBA" id="ARBA00023002"/>
    </source>
</evidence>
<dbReference type="Gene3D" id="3.40.228.10">
    <property type="entry name" value="Dimethylsulfoxide Reductase, domain 2"/>
    <property type="match status" value="1"/>
</dbReference>
<comment type="cofactor">
    <cofactor evidence="1">
        <name>[4Fe-4S] cluster</name>
        <dbReference type="ChEBI" id="CHEBI:49883"/>
    </cofactor>
</comment>
<dbReference type="PROSITE" id="PS51669">
    <property type="entry name" value="4FE4S_MOW_BIS_MGD"/>
    <property type="match status" value="1"/>
</dbReference>
<dbReference type="GO" id="GO:0051539">
    <property type="term" value="F:4 iron, 4 sulfur cluster binding"/>
    <property type="evidence" value="ECO:0007669"/>
    <property type="project" value="UniProtKB-KW"/>
</dbReference>
<dbReference type="EMBL" id="RCDA01000001">
    <property type="protein sequence ID" value="RLK50925.1"/>
    <property type="molecule type" value="Genomic_DNA"/>
</dbReference>
<evidence type="ECO:0000256" key="2">
    <source>
        <dbReference type="ARBA" id="ARBA00004196"/>
    </source>
</evidence>
<evidence type="ECO:0000256" key="5">
    <source>
        <dbReference type="ARBA" id="ARBA00022723"/>
    </source>
</evidence>
<evidence type="ECO:0000313" key="12">
    <source>
        <dbReference type="Proteomes" id="UP000275461"/>
    </source>
</evidence>
<dbReference type="InterPro" id="IPR006657">
    <property type="entry name" value="MoPterin_dinucl-bd_dom"/>
</dbReference>
<evidence type="ECO:0000256" key="3">
    <source>
        <dbReference type="ARBA" id="ARBA00010312"/>
    </source>
</evidence>
<evidence type="ECO:0000256" key="9">
    <source>
        <dbReference type="SAM" id="MobiDB-lite"/>
    </source>
</evidence>
<dbReference type="Pfam" id="PF04879">
    <property type="entry name" value="Molybdop_Fe4S4"/>
    <property type="match status" value="1"/>
</dbReference>
<feature type="domain" description="4Fe-4S Mo/W bis-MGD-type" evidence="10">
    <location>
        <begin position="37"/>
        <end position="93"/>
    </location>
</feature>
<keyword evidence="4" id="KW-0004">4Fe-4S</keyword>
<evidence type="ECO:0000259" key="10">
    <source>
        <dbReference type="PROSITE" id="PS51669"/>
    </source>
</evidence>
<keyword evidence="6" id="KW-0560">Oxidoreductase</keyword>
<dbReference type="Gene3D" id="3.30.200.210">
    <property type="match status" value="1"/>
</dbReference>
<dbReference type="SUPFAM" id="SSF53706">
    <property type="entry name" value="Formate dehydrogenase/DMSO reductase, domains 1-3"/>
    <property type="match status" value="1"/>
</dbReference>
<feature type="region of interest" description="Disordered" evidence="9">
    <location>
        <begin position="450"/>
        <end position="481"/>
    </location>
</feature>
<dbReference type="Gene3D" id="3.40.50.740">
    <property type="match status" value="1"/>
</dbReference>
<keyword evidence="7" id="KW-0408">Iron</keyword>
<dbReference type="GO" id="GO:0030313">
    <property type="term" value="C:cell envelope"/>
    <property type="evidence" value="ECO:0007669"/>
    <property type="project" value="UniProtKB-SubCell"/>
</dbReference>
<sequence>MLRNLVKMFSPAGGEVSQAAALPVDGPLPKFEDHAKQEKRYTTCYMCACRCGIEVTVEDNQVRFIRGNRYHPINKGVLCAKGNAGIMKQISPAKLRNPLMRKPGTERGEGEFVEVSWDEALDYLTERLRKIRETDPKKLAFFTGRDQMQALTGLWAQQFGTINWAAHGGFCSVNMAAAGLYSIGQSFWEFGDPDWDRAKYFMLWGVAEDHASNPIKIGIEKFKRRGGKFVAINPVRTGYQAVADEWVPIRPGTDAMLALAMCHVLLSRDLVDWAYLGRYTNAPFLVIDHPGHSDDGLIARDDNDRPLVWDGAGECFADGMTPGVEAALFGEYELPDGRKARTVATLMAEKYLDDAYSPERAAKVCGVPAEQIERLALEMAHVAFKETIEIECEWTDWAGRKHDRFVGRPVAMHAMRGISAHSNGFQTCRALHMLQVLLGTIDVPGGHRAKPPFPRHTPPPIKPARDTAPNTPLSAPPLGFPTRPEDLVVDDAGRPLRIDKAYSWEAPIANHGLMHMVITNAVNGDPYPIDTLILFMANMAWNSTMNTGSVQDMLRAKDEQGEYKIPYLVVVDAFHSETVNFADLVLPDTTYLERHDVISMLDRPISEPDAACDSVRLPVLDVDRNVRPWQEVMVDLAGRLGFPAFVDEQGQPKYEGYTDFITRWEKAPGVGFLAGWRGEQGEKPMRGEPNPDQWERYRDNQGFFQHHLPEHMRFYRFANRDYLEWAKEVGFNPSSEPIVMELYSEVLQRFRLAGEGLYDGPLPPEEVDRARLVEYFDPLPCAYQPLEEARIDTEAYPFHAVNQRPMFMYHSWDSQNAWLRQIATQNYLFMNRGRALEMGIEDESWAWVESHNGRVKVQVKHMEGCEPNTVWTWNALGKQSGAWGLSPDAPEARKGFLMNHLISELLPGADDPRRLTNSDPVTGQAAWYDLRVRITPARADEAEESAPQFPTIKPLPGASSAPGRLRYATHAPVRLHRAFMDILKRR</sequence>
<name>A0A498C551_9GAMM</name>
<evidence type="ECO:0000313" key="11">
    <source>
        <dbReference type="EMBL" id="RLK50925.1"/>
    </source>
</evidence>
<evidence type="ECO:0000256" key="8">
    <source>
        <dbReference type="ARBA" id="ARBA00023014"/>
    </source>
</evidence>
<keyword evidence="8" id="KW-0411">Iron-sulfur</keyword>
<evidence type="ECO:0000256" key="4">
    <source>
        <dbReference type="ARBA" id="ARBA00022485"/>
    </source>
</evidence>
<dbReference type="GO" id="GO:0046872">
    <property type="term" value="F:metal ion binding"/>
    <property type="evidence" value="ECO:0007669"/>
    <property type="project" value="UniProtKB-KW"/>
</dbReference>
<dbReference type="PANTHER" id="PTHR43598">
    <property type="entry name" value="TUNGSTEN-CONTAINING FORMYLMETHANOFURAN DEHYDROGENASE 2 SUBUNIT B"/>
    <property type="match status" value="1"/>
</dbReference>
<accession>A0A498C551</accession>